<evidence type="ECO:0000259" key="4">
    <source>
        <dbReference type="Pfam" id="PF10148"/>
    </source>
</evidence>
<feature type="coiled-coil region" evidence="2">
    <location>
        <begin position="250"/>
        <end position="277"/>
    </location>
</feature>
<feature type="region of interest" description="Disordered" evidence="3">
    <location>
        <begin position="303"/>
        <end position="328"/>
    </location>
</feature>
<dbReference type="GO" id="GO:0030054">
    <property type="term" value="C:cell junction"/>
    <property type="evidence" value="ECO:0007669"/>
    <property type="project" value="TreeGrafter"/>
</dbReference>
<dbReference type="Pfam" id="PF10148">
    <property type="entry name" value="SCHIP-1_C"/>
    <property type="match status" value="1"/>
</dbReference>
<evidence type="ECO:0000313" key="6">
    <source>
        <dbReference type="Proteomes" id="UP000594454"/>
    </source>
</evidence>
<reference evidence="5 6" key="1">
    <citation type="submission" date="2020-11" db="EMBL/GenBank/DDBJ databases">
        <authorList>
            <person name="Wallbank WR R."/>
            <person name="Pardo Diaz C."/>
            <person name="Kozak K."/>
            <person name="Martin S."/>
            <person name="Jiggins C."/>
            <person name="Moest M."/>
            <person name="Warren A I."/>
            <person name="Generalovic N T."/>
            <person name="Byers J.R.P. K."/>
            <person name="Montejo-Kovacevich G."/>
            <person name="Yen C E."/>
        </authorList>
    </citation>
    <scope>NUCLEOTIDE SEQUENCE [LARGE SCALE GENOMIC DNA]</scope>
</reference>
<dbReference type="InterPro" id="IPR015649">
    <property type="entry name" value="SCHIP_1_C"/>
</dbReference>
<evidence type="ECO:0000256" key="3">
    <source>
        <dbReference type="SAM" id="MobiDB-lite"/>
    </source>
</evidence>
<keyword evidence="6" id="KW-1185">Reference proteome</keyword>
<name>A0A7R8YUQ2_HERIL</name>
<dbReference type="GO" id="GO:0005886">
    <property type="term" value="C:plasma membrane"/>
    <property type="evidence" value="ECO:0007669"/>
    <property type="project" value="TreeGrafter"/>
</dbReference>
<dbReference type="PANTHER" id="PTHR13103">
    <property type="entry name" value="SCHWANNOMIN INTERACTING PROTEIN 1"/>
    <property type="match status" value="1"/>
</dbReference>
<keyword evidence="1 2" id="KW-0175">Coiled coil</keyword>
<evidence type="ECO:0000313" key="5">
    <source>
        <dbReference type="EMBL" id="CAD7086437.1"/>
    </source>
</evidence>
<dbReference type="OrthoDB" id="6260144at2759"/>
<dbReference type="GO" id="GO:0035332">
    <property type="term" value="P:positive regulation of hippo signaling"/>
    <property type="evidence" value="ECO:0007669"/>
    <property type="project" value="TreeGrafter"/>
</dbReference>
<dbReference type="Proteomes" id="UP000594454">
    <property type="component" value="Chromosome 3"/>
</dbReference>
<feature type="region of interest" description="Disordered" evidence="3">
    <location>
        <begin position="112"/>
        <end position="174"/>
    </location>
</feature>
<feature type="domain" description="Schwannomin interacting protein 1 C-terminal" evidence="4">
    <location>
        <begin position="59"/>
        <end position="309"/>
    </location>
</feature>
<evidence type="ECO:0000256" key="2">
    <source>
        <dbReference type="SAM" id="Coils"/>
    </source>
</evidence>
<feature type="compositionally biased region" description="Low complexity" evidence="3">
    <location>
        <begin position="113"/>
        <end position="147"/>
    </location>
</feature>
<proteinExistence type="predicted"/>
<sequence length="359" mass="40801">MEAEPVSLYAGEGKRHYKKDSRFVLDLYTLTYDEHESVDTVELFTSIVNNTAGNWVTQRRNDREEIRRRLAMGAEDDYFSKIVNQDRPGRKPSLQSRLQNGMNLQICFMNEASSDTESPSSDSETCPKLSKSTSNSSNMSRYSSSSSAHNPYHSRPLSMNRPSTLSLGPPVSDEDAEADFFTKQARLQIEARMALAQAKDMAHMQMEIERQKQKVSPITEVIRSSMEKVGVPFPPEKRRVSRQMLTDMNIAQLQIIVNDLHTQIERLNEQLVQFLMERDDLHMGQDSMLVDIEDLTRYLGAKEQSKLNEKTSSTTTETPSDFTNQNQQTTTINNSTANQQNGGVQSQSKFLRIANLVKK</sequence>
<dbReference type="PANTHER" id="PTHR13103:SF2">
    <property type="entry name" value="IQCJ-SCHIP1 READTHROUGH TRANSCRIPT PROTEIN-RELATED"/>
    <property type="match status" value="1"/>
</dbReference>
<accession>A0A7R8YUQ2</accession>
<feature type="compositionally biased region" description="Low complexity" evidence="3">
    <location>
        <begin position="311"/>
        <end position="328"/>
    </location>
</feature>
<dbReference type="InterPro" id="IPR039045">
    <property type="entry name" value="SCHIP_1"/>
</dbReference>
<organism evidence="5 6">
    <name type="scientific">Hermetia illucens</name>
    <name type="common">Black soldier fly</name>
    <dbReference type="NCBI Taxonomy" id="343691"/>
    <lineage>
        <taxon>Eukaryota</taxon>
        <taxon>Metazoa</taxon>
        <taxon>Ecdysozoa</taxon>
        <taxon>Arthropoda</taxon>
        <taxon>Hexapoda</taxon>
        <taxon>Insecta</taxon>
        <taxon>Pterygota</taxon>
        <taxon>Neoptera</taxon>
        <taxon>Endopterygota</taxon>
        <taxon>Diptera</taxon>
        <taxon>Brachycera</taxon>
        <taxon>Stratiomyomorpha</taxon>
        <taxon>Stratiomyidae</taxon>
        <taxon>Hermetiinae</taxon>
        <taxon>Hermetia</taxon>
    </lineage>
</organism>
<gene>
    <name evidence="5" type="ORF">HERILL_LOCUS9210</name>
</gene>
<protein>
    <recommendedName>
        <fullName evidence="4">Schwannomin interacting protein 1 C-terminal domain-containing protein</fullName>
    </recommendedName>
</protein>
<dbReference type="AlphaFoldDB" id="A0A7R8YUQ2"/>
<evidence type="ECO:0000256" key="1">
    <source>
        <dbReference type="ARBA" id="ARBA00023054"/>
    </source>
</evidence>
<dbReference type="EMBL" id="LR899011">
    <property type="protein sequence ID" value="CAD7086437.1"/>
    <property type="molecule type" value="Genomic_DNA"/>
</dbReference>